<gene>
    <name evidence="2" type="ORF">A4X09_0g5388</name>
</gene>
<comment type="caution">
    <text evidence="2">The sequence shown here is derived from an EMBL/GenBank/DDBJ whole genome shotgun (WGS) entry which is preliminary data.</text>
</comment>
<feature type="region of interest" description="Disordered" evidence="1">
    <location>
        <begin position="96"/>
        <end position="122"/>
    </location>
</feature>
<dbReference type="EMBL" id="LWDG02000274">
    <property type="protein sequence ID" value="KAE8266958.1"/>
    <property type="molecule type" value="Genomic_DNA"/>
</dbReference>
<reference evidence="2" key="2">
    <citation type="journal article" date="2019" name="IMA Fungus">
        <title>Genome sequencing and comparison of five Tilletia species to identify candidate genes for the detection of regulated species infecting wheat.</title>
        <authorList>
            <person name="Nguyen H.D.T."/>
            <person name="Sultana T."/>
            <person name="Kesanakurti P."/>
            <person name="Hambleton S."/>
        </authorList>
    </citation>
    <scope>NUCLEOTIDE SEQUENCE</scope>
    <source>
        <strain evidence="2">DAOMC 236422</strain>
    </source>
</reference>
<accession>A0A8X7T436</accession>
<evidence type="ECO:0000256" key="1">
    <source>
        <dbReference type="SAM" id="MobiDB-lite"/>
    </source>
</evidence>
<organism evidence="2 3">
    <name type="scientific">Tilletia walkeri</name>
    <dbReference type="NCBI Taxonomy" id="117179"/>
    <lineage>
        <taxon>Eukaryota</taxon>
        <taxon>Fungi</taxon>
        <taxon>Dikarya</taxon>
        <taxon>Basidiomycota</taxon>
        <taxon>Ustilaginomycotina</taxon>
        <taxon>Exobasidiomycetes</taxon>
        <taxon>Tilletiales</taxon>
        <taxon>Tilletiaceae</taxon>
        <taxon>Tilletia</taxon>
    </lineage>
</organism>
<protein>
    <submittedName>
        <fullName evidence="2">Uncharacterized protein</fullName>
    </submittedName>
</protein>
<name>A0A8X7T436_9BASI</name>
<dbReference type="AlphaFoldDB" id="A0A8X7T436"/>
<evidence type="ECO:0000313" key="3">
    <source>
        <dbReference type="Proteomes" id="UP000078113"/>
    </source>
</evidence>
<keyword evidence="3" id="KW-1185">Reference proteome</keyword>
<reference evidence="2" key="1">
    <citation type="submission" date="2016-04" db="EMBL/GenBank/DDBJ databases">
        <authorList>
            <person name="Nguyen H.D."/>
            <person name="Samba Siva P."/>
            <person name="Cullis J."/>
            <person name="Levesque C.A."/>
            <person name="Hambleton S."/>
        </authorList>
    </citation>
    <scope>NUCLEOTIDE SEQUENCE</scope>
    <source>
        <strain evidence="2">DAOMC 236422</strain>
    </source>
</reference>
<dbReference type="Proteomes" id="UP000078113">
    <property type="component" value="Unassembled WGS sequence"/>
</dbReference>
<sequence>MHSKRTFADVVPIYHFRLFCSLEPWPLLGHRYEFFTQHGLKLKTLGLEGQSRQLLTGAQLKSKYNRNECIIIIEGNAKLHGYDSLHWDLADVIDDSDDDDEELPDMSASSIPGKEKINEEDQQQQDALKTCLFCTDLISIDYHQAR</sequence>
<evidence type="ECO:0000313" key="2">
    <source>
        <dbReference type="EMBL" id="KAE8266958.1"/>
    </source>
</evidence>
<proteinExistence type="predicted"/>